<evidence type="ECO:0000313" key="2">
    <source>
        <dbReference type="EMBL" id="WYW55580.1"/>
    </source>
</evidence>
<reference evidence="2 3" key="1">
    <citation type="submission" date="2024-03" db="EMBL/GenBank/DDBJ databases">
        <authorList>
            <person name="Cao K."/>
        </authorList>
    </citation>
    <scope>NUCLEOTIDE SEQUENCE [LARGE SCALE GENOMIC DNA]</scope>
    <source>
        <strain evidence="2 3">MCCC 1K00696</strain>
    </source>
</reference>
<sequence>MNFRILIIGFLLVSCSETYKKPNYIKFNLTTDSIFVTTKNKNVSPIFIKIVDRAAKEQFIDIDKKSEKILLKFNKSVVDTNYILEHYKFYGYYGTSNLKNYDTLYNYQLPFLKGKRYRVLQGNFGSYSHNKITSKYAIDFKMKIGQEVCAIRDAIVVDVKNHFEKNGTSKKYLNKANVVFAIHKDDTYVQYAHFKKDGVLVKLGDTIKKGQIIGYSGNTGFSSEPHLHFTIYKPTKNGLVSIPFILDSIPSSKYKKGKYALHN</sequence>
<dbReference type="EC" id="3.4.-.-" evidence="2"/>
<proteinExistence type="predicted"/>
<dbReference type="InterPro" id="IPR016047">
    <property type="entry name" value="M23ase_b-sheet_dom"/>
</dbReference>
<organism evidence="2 3">
    <name type="scientific">Polaribacter marinaquae</name>
    <dbReference type="NCBI Taxonomy" id="1642819"/>
    <lineage>
        <taxon>Bacteria</taxon>
        <taxon>Pseudomonadati</taxon>
        <taxon>Bacteroidota</taxon>
        <taxon>Flavobacteriia</taxon>
        <taxon>Flavobacteriales</taxon>
        <taxon>Flavobacteriaceae</taxon>
    </lineage>
</organism>
<keyword evidence="3" id="KW-1185">Reference proteome</keyword>
<dbReference type="PANTHER" id="PTHR21666">
    <property type="entry name" value="PEPTIDASE-RELATED"/>
    <property type="match status" value="1"/>
</dbReference>
<dbReference type="GO" id="GO:0016787">
    <property type="term" value="F:hydrolase activity"/>
    <property type="evidence" value="ECO:0007669"/>
    <property type="project" value="UniProtKB-KW"/>
</dbReference>
<evidence type="ECO:0000313" key="3">
    <source>
        <dbReference type="Proteomes" id="UP001491088"/>
    </source>
</evidence>
<dbReference type="Gene3D" id="2.70.70.10">
    <property type="entry name" value="Glucose Permease (Domain IIA)"/>
    <property type="match status" value="1"/>
</dbReference>
<dbReference type="InterPro" id="IPR011055">
    <property type="entry name" value="Dup_hybrid_motif"/>
</dbReference>
<evidence type="ECO:0000259" key="1">
    <source>
        <dbReference type="Pfam" id="PF01551"/>
    </source>
</evidence>
<dbReference type="EMBL" id="CP150496">
    <property type="protein sequence ID" value="WYW55580.1"/>
    <property type="molecule type" value="Genomic_DNA"/>
</dbReference>
<protein>
    <submittedName>
        <fullName evidence="2">M23 family metallopeptidase</fullName>
        <ecNumber evidence="2">3.4.-.-</ecNumber>
    </submittedName>
</protein>
<dbReference type="InterPro" id="IPR050570">
    <property type="entry name" value="Cell_wall_metabolism_enzyme"/>
</dbReference>
<dbReference type="RefSeq" id="WP_340933121.1">
    <property type="nucleotide sequence ID" value="NZ_CP150496.1"/>
</dbReference>
<keyword evidence="2" id="KW-0378">Hydrolase</keyword>
<dbReference type="Pfam" id="PF01551">
    <property type="entry name" value="Peptidase_M23"/>
    <property type="match status" value="1"/>
</dbReference>
<dbReference type="CDD" id="cd12797">
    <property type="entry name" value="M23_peptidase"/>
    <property type="match status" value="1"/>
</dbReference>
<gene>
    <name evidence="2" type="ORF">WG950_13710</name>
</gene>
<name>A0ABZ2TRD7_9FLAO</name>
<dbReference type="PANTHER" id="PTHR21666:SF270">
    <property type="entry name" value="MUREIN HYDROLASE ACTIVATOR ENVC"/>
    <property type="match status" value="1"/>
</dbReference>
<dbReference type="SUPFAM" id="SSF51261">
    <property type="entry name" value="Duplicated hybrid motif"/>
    <property type="match status" value="1"/>
</dbReference>
<accession>A0ABZ2TRD7</accession>
<dbReference type="Proteomes" id="UP001491088">
    <property type="component" value="Chromosome"/>
</dbReference>
<dbReference type="PROSITE" id="PS51257">
    <property type="entry name" value="PROKAR_LIPOPROTEIN"/>
    <property type="match status" value="1"/>
</dbReference>
<feature type="domain" description="M23ase beta-sheet core" evidence="1">
    <location>
        <begin position="135"/>
        <end position="234"/>
    </location>
</feature>